<keyword evidence="5" id="KW-0862">Zinc</keyword>
<keyword evidence="4 7" id="KW-0378">Hydrolase</keyword>
<evidence type="ECO:0000256" key="3">
    <source>
        <dbReference type="ARBA" id="ARBA00022723"/>
    </source>
</evidence>
<comment type="similarity">
    <text evidence="2">Belongs to the metallo-beta-lactamase superfamily.</text>
</comment>
<dbReference type="InterPro" id="IPR036866">
    <property type="entry name" value="RibonucZ/Hydroxyglut_hydro"/>
</dbReference>
<evidence type="ECO:0000256" key="4">
    <source>
        <dbReference type="ARBA" id="ARBA00022801"/>
    </source>
</evidence>
<dbReference type="Pfam" id="PF00753">
    <property type="entry name" value="Lactamase_B"/>
    <property type="match status" value="1"/>
</dbReference>
<keyword evidence="8" id="KW-1185">Reference proteome</keyword>
<dbReference type="InterPro" id="IPR051013">
    <property type="entry name" value="MBL_superfamily_lactonases"/>
</dbReference>
<evidence type="ECO:0000259" key="6">
    <source>
        <dbReference type="SMART" id="SM00849"/>
    </source>
</evidence>
<evidence type="ECO:0000313" key="8">
    <source>
        <dbReference type="Proteomes" id="UP000320593"/>
    </source>
</evidence>
<dbReference type="InterPro" id="IPR001279">
    <property type="entry name" value="Metallo-B-lactamas"/>
</dbReference>
<accession>A0A562T984</accession>
<dbReference type="RefSeq" id="WP_145341201.1">
    <property type="nucleotide sequence ID" value="NZ_SMLY01000086.1"/>
</dbReference>
<dbReference type="GO" id="GO:0046872">
    <property type="term" value="F:metal ion binding"/>
    <property type="evidence" value="ECO:0007669"/>
    <property type="project" value="UniProtKB-KW"/>
</dbReference>
<dbReference type="Proteomes" id="UP000320593">
    <property type="component" value="Unassembled WGS sequence"/>
</dbReference>
<dbReference type="AlphaFoldDB" id="A0A562T984"/>
<dbReference type="GO" id="GO:0016787">
    <property type="term" value="F:hydrolase activity"/>
    <property type="evidence" value="ECO:0007669"/>
    <property type="project" value="UniProtKB-KW"/>
</dbReference>
<dbReference type="PANTHER" id="PTHR42978">
    <property type="entry name" value="QUORUM-QUENCHING LACTONASE YTNP-RELATED-RELATED"/>
    <property type="match status" value="1"/>
</dbReference>
<gene>
    <name evidence="7" type="ORF">JM93_01146</name>
</gene>
<reference evidence="7 8" key="1">
    <citation type="submission" date="2019-07" db="EMBL/GenBank/DDBJ databases">
        <title>Genomic Encyclopedia of Archaeal and Bacterial Type Strains, Phase II (KMG-II): from individual species to whole genera.</title>
        <authorList>
            <person name="Goeker M."/>
        </authorList>
    </citation>
    <scope>NUCLEOTIDE SEQUENCE [LARGE SCALE GENOMIC DNA]</scope>
    <source>
        <strain evidence="7 8">ATCC BAA-252</strain>
    </source>
</reference>
<keyword evidence="3" id="KW-0479">Metal-binding</keyword>
<evidence type="ECO:0000256" key="5">
    <source>
        <dbReference type="ARBA" id="ARBA00022833"/>
    </source>
</evidence>
<evidence type="ECO:0000256" key="1">
    <source>
        <dbReference type="ARBA" id="ARBA00001947"/>
    </source>
</evidence>
<dbReference type="SMART" id="SM00849">
    <property type="entry name" value="Lactamase_B"/>
    <property type="match status" value="1"/>
</dbReference>
<dbReference type="EMBL" id="VLLF01000002">
    <property type="protein sequence ID" value="TWI90169.1"/>
    <property type="molecule type" value="Genomic_DNA"/>
</dbReference>
<organism evidence="7 8">
    <name type="scientific">Roseibium hamelinense</name>
    <dbReference type="NCBI Taxonomy" id="150831"/>
    <lineage>
        <taxon>Bacteria</taxon>
        <taxon>Pseudomonadati</taxon>
        <taxon>Pseudomonadota</taxon>
        <taxon>Alphaproteobacteria</taxon>
        <taxon>Hyphomicrobiales</taxon>
        <taxon>Stappiaceae</taxon>
        <taxon>Roseibium</taxon>
    </lineage>
</organism>
<evidence type="ECO:0000256" key="2">
    <source>
        <dbReference type="ARBA" id="ARBA00007749"/>
    </source>
</evidence>
<feature type="domain" description="Metallo-beta-lactamase" evidence="6">
    <location>
        <begin position="23"/>
        <end position="203"/>
    </location>
</feature>
<proteinExistence type="inferred from homology"/>
<protein>
    <submittedName>
        <fullName evidence="7">Glyoxylase-like metal-dependent hydrolase (Beta-lactamase superfamily II)</fullName>
    </submittedName>
</protein>
<dbReference type="PANTHER" id="PTHR42978:SF2">
    <property type="entry name" value="102 KBASES UNSTABLE REGION: FROM 1 TO 119443"/>
    <property type="match status" value="1"/>
</dbReference>
<dbReference type="Gene3D" id="3.60.15.10">
    <property type="entry name" value="Ribonuclease Z/Hydroxyacylglutathione hydrolase-like"/>
    <property type="match status" value="1"/>
</dbReference>
<sequence>MAVTFDILVSGSSLAFEGGFFGISSVVLVRTNRETLLFDCGHGTTRQMLIDALGIRGLVTQDIDRLVISHGHFDHVLNLDLFPNAPITISQDEHDYIQCPSEEDQLTPRFLPELLAKREVTLVRGETEVTDGVVAFPTPGHSPGHMSLALDTGAETVVLAADAVKTAREALSGIPDLEFDPKRRGAASIQAVLNRGDRIVPGHHPVLNKTPDGKLTWTGAQEMPLRIR</sequence>
<comment type="caution">
    <text evidence="7">The sequence shown here is derived from an EMBL/GenBank/DDBJ whole genome shotgun (WGS) entry which is preliminary data.</text>
</comment>
<dbReference type="OrthoDB" id="9773738at2"/>
<evidence type="ECO:0000313" key="7">
    <source>
        <dbReference type="EMBL" id="TWI90169.1"/>
    </source>
</evidence>
<comment type="cofactor">
    <cofactor evidence="1">
        <name>Zn(2+)</name>
        <dbReference type="ChEBI" id="CHEBI:29105"/>
    </cofactor>
</comment>
<dbReference type="SUPFAM" id="SSF56281">
    <property type="entry name" value="Metallo-hydrolase/oxidoreductase"/>
    <property type="match status" value="1"/>
</dbReference>
<name>A0A562T984_9HYPH</name>